<accession>A0A837J5Z9</accession>
<organism evidence="1 2">
    <name type="scientific">Aliarcobacter butzleri L351</name>
    <dbReference type="NCBI Taxonomy" id="1447259"/>
    <lineage>
        <taxon>Bacteria</taxon>
        <taxon>Pseudomonadati</taxon>
        <taxon>Campylobacterota</taxon>
        <taxon>Epsilonproteobacteria</taxon>
        <taxon>Campylobacterales</taxon>
        <taxon>Arcobacteraceae</taxon>
        <taxon>Aliarcobacter</taxon>
    </lineage>
</organism>
<gene>
    <name evidence="1" type="ORF">AF76_05600</name>
</gene>
<sequence>MKNSILEKYDKNLNNEIIIKISTSKIENLYEEYDKNLLL</sequence>
<dbReference type="AlphaFoldDB" id="A0A837J5Z9"/>
<evidence type="ECO:0000313" key="1">
    <source>
        <dbReference type="EMBL" id="KLE01065.1"/>
    </source>
</evidence>
<dbReference type="Proteomes" id="UP000035526">
    <property type="component" value="Unassembled WGS sequence"/>
</dbReference>
<evidence type="ECO:0000313" key="2">
    <source>
        <dbReference type="Proteomes" id="UP000035526"/>
    </source>
</evidence>
<comment type="caution">
    <text evidence="1">The sequence shown here is derived from an EMBL/GenBank/DDBJ whole genome shotgun (WGS) entry which is preliminary data.</text>
</comment>
<protein>
    <submittedName>
        <fullName evidence="1">Uncharacterized protein</fullName>
    </submittedName>
</protein>
<dbReference type="EMBL" id="JAIS01000077">
    <property type="protein sequence ID" value="KLE01065.1"/>
    <property type="molecule type" value="Genomic_DNA"/>
</dbReference>
<name>A0A837J5Z9_9BACT</name>
<reference evidence="1 2" key="1">
    <citation type="submission" date="2014-01" db="EMBL/GenBank/DDBJ databases">
        <title>Development of a Comparative Genomic Fingerprinting Assay for High Resolution Genotyping of Arcobacter butzleri.</title>
        <authorList>
            <person name="Webb A.L."/>
            <person name="Inglis G.D."/>
            <person name="Kruczkiewicz P."/>
            <person name="Selinger L.B."/>
            <person name="Taboada E.N."/>
        </authorList>
    </citation>
    <scope>NUCLEOTIDE SEQUENCE [LARGE SCALE GENOMIC DNA]</scope>
    <source>
        <strain evidence="1 2">L351</strain>
    </source>
</reference>
<proteinExistence type="predicted"/>